<evidence type="ECO:0000256" key="9">
    <source>
        <dbReference type="RuleBase" id="RU365028"/>
    </source>
</evidence>
<feature type="transmembrane region" description="Helical" evidence="9">
    <location>
        <begin position="283"/>
        <end position="305"/>
    </location>
</feature>
<dbReference type="OrthoDB" id="1699231at2759"/>
<feature type="transmembrane region" description="Helical" evidence="9">
    <location>
        <begin position="345"/>
        <end position="366"/>
    </location>
</feature>
<dbReference type="InterPro" id="IPR004837">
    <property type="entry name" value="NaCa_Exmemb"/>
</dbReference>
<evidence type="ECO:0000256" key="7">
    <source>
        <dbReference type="ARBA" id="ARBA00023065"/>
    </source>
</evidence>
<feature type="transmembrane region" description="Helical" evidence="9">
    <location>
        <begin position="70"/>
        <end position="86"/>
    </location>
</feature>
<gene>
    <name evidence="12" type="ORF">PGLA1383_LOCUS45888</name>
</gene>
<comment type="similarity">
    <text evidence="9">Belongs to the Ca(2+):cation antiporter (CaCA) (TC 2.A.19) family.</text>
</comment>
<keyword evidence="6 9" id="KW-1133">Transmembrane helix</keyword>
<evidence type="ECO:0000256" key="5">
    <source>
        <dbReference type="ARBA" id="ARBA00022837"/>
    </source>
</evidence>
<dbReference type="OMA" id="NVPMTLN"/>
<dbReference type="GO" id="GO:0012505">
    <property type="term" value="C:endomembrane system"/>
    <property type="evidence" value="ECO:0007669"/>
    <property type="project" value="UniProtKB-SubCell"/>
</dbReference>
<dbReference type="GO" id="GO:0015369">
    <property type="term" value="F:calcium:proton antiporter activity"/>
    <property type="evidence" value="ECO:0007669"/>
    <property type="project" value="UniProtKB-UniRule"/>
</dbReference>
<organism evidence="12 13">
    <name type="scientific">Polarella glacialis</name>
    <name type="common">Dinoflagellate</name>
    <dbReference type="NCBI Taxonomy" id="89957"/>
    <lineage>
        <taxon>Eukaryota</taxon>
        <taxon>Sar</taxon>
        <taxon>Alveolata</taxon>
        <taxon>Dinophyceae</taxon>
        <taxon>Suessiales</taxon>
        <taxon>Suessiaceae</taxon>
        <taxon>Polarella</taxon>
    </lineage>
</organism>
<dbReference type="EMBL" id="CAJNNV010029636">
    <property type="protein sequence ID" value="CAE8629387.1"/>
    <property type="molecule type" value="Genomic_DNA"/>
</dbReference>
<evidence type="ECO:0000256" key="3">
    <source>
        <dbReference type="ARBA" id="ARBA00022568"/>
    </source>
</evidence>
<accession>A0A813GQK8</accession>
<keyword evidence="4 9" id="KW-0812">Transmembrane</keyword>
<feature type="transmembrane region" description="Helical" evidence="9">
    <location>
        <begin position="202"/>
        <end position="220"/>
    </location>
</feature>
<keyword evidence="3 9" id="KW-0109">Calcium transport</keyword>
<feature type="domain" description="Sodium/calcium exchanger membrane region" evidence="11">
    <location>
        <begin position="248"/>
        <end position="390"/>
    </location>
</feature>
<evidence type="ECO:0000256" key="4">
    <source>
        <dbReference type="ARBA" id="ARBA00022692"/>
    </source>
</evidence>
<dbReference type="GO" id="GO:0005774">
    <property type="term" value="C:vacuolar membrane"/>
    <property type="evidence" value="ECO:0007669"/>
    <property type="project" value="UniProtKB-ARBA"/>
</dbReference>
<dbReference type="AlphaFoldDB" id="A0A813GQK8"/>
<dbReference type="PANTHER" id="PTHR31503:SF22">
    <property type="entry name" value="VACUOLAR CALCIUM ION TRANSPORTER"/>
    <property type="match status" value="1"/>
</dbReference>
<keyword evidence="5 9" id="KW-0106">Calcium</keyword>
<dbReference type="NCBIfam" id="TIGR00846">
    <property type="entry name" value="caca2"/>
    <property type="match status" value="1"/>
</dbReference>
<comment type="subcellular location">
    <subcellularLocation>
        <location evidence="1">Endomembrane system</location>
        <topology evidence="1">Multi-pass membrane protein</topology>
    </subcellularLocation>
</comment>
<protein>
    <recommendedName>
        <fullName evidence="11">Sodium/calcium exchanger membrane region domain-containing protein</fullName>
    </recommendedName>
</protein>
<keyword evidence="8 9" id="KW-0472">Membrane</keyword>
<reference evidence="12" key="1">
    <citation type="submission" date="2021-02" db="EMBL/GenBank/DDBJ databases">
        <authorList>
            <person name="Dougan E. K."/>
            <person name="Rhodes N."/>
            <person name="Thang M."/>
            <person name="Chan C."/>
        </authorList>
    </citation>
    <scope>NUCLEOTIDE SEQUENCE</scope>
</reference>
<evidence type="ECO:0000313" key="13">
    <source>
        <dbReference type="Proteomes" id="UP000654075"/>
    </source>
</evidence>
<evidence type="ECO:0000256" key="10">
    <source>
        <dbReference type="SAM" id="MobiDB-lite"/>
    </source>
</evidence>
<dbReference type="Pfam" id="PF01699">
    <property type="entry name" value="Na_Ca_ex"/>
    <property type="match status" value="2"/>
</dbReference>
<dbReference type="InterPro" id="IPR004713">
    <property type="entry name" value="CaH_exchang"/>
</dbReference>
<feature type="compositionally biased region" description="Polar residues" evidence="10">
    <location>
        <begin position="1"/>
        <end position="13"/>
    </location>
</feature>
<comment type="caution">
    <text evidence="9">Lacks conserved residue(s) required for the propagation of feature annotation.</text>
</comment>
<proteinExistence type="inferred from homology"/>
<evidence type="ECO:0000259" key="11">
    <source>
        <dbReference type="Pfam" id="PF01699"/>
    </source>
</evidence>
<keyword evidence="2 9" id="KW-0813">Transport</keyword>
<evidence type="ECO:0000256" key="8">
    <source>
        <dbReference type="ARBA" id="ARBA00023136"/>
    </source>
</evidence>
<dbReference type="InterPro" id="IPR004798">
    <property type="entry name" value="CAX-like"/>
</dbReference>
<evidence type="ECO:0000256" key="6">
    <source>
        <dbReference type="ARBA" id="ARBA00022989"/>
    </source>
</evidence>
<dbReference type="GO" id="GO:0006874">
    <property type="term" value="P:intracellular calcium ion homeostasis"/>
    <property type="evidence" value="ECO:0007669"/>
    <property type="project" value="TreeGrafter"/>
</dbReference>
<feature type="domain" description="Sodium/calcium exchanger membrane region" evidence="11">
    <location>
        <begin position="70"/>
        <end position="222"/>
    </location>
</feature>
<dbReference type="NCBIfam" id="TIGR00378">
    <property type="entry name" value="cax"/>
    <property type="match status" value="1"/>
</dbReference>
<keyword evidence="9" id="KW-0050">Antiport</keyword>
<dbReference type="InterPro" id="IPR044880">
    <property type="entry name" value="NCX_ion-bd_dom_sf"/>
</dbReference>
<keyword evidence="13" id="KW-1185">Reference proteome</keyword>
<evidence type="ECO:0000256" key="2">
    <source>
        <dbReference type="ARBA" id="ARBA00022448"/>
    </source>
</evidence>
<feature type="transmembrane region" description="Helical" evidence="9">
    <location>
        <begin position="98"/>
        <end position="121"/>
    </location>
</feature>
<feature type="transmembrane region" description="Helical" evidence="9">
    <location>
        <begin position="34"/>
        <end position="58"/>
    </location>
</feature>
<comment type="caution">
    <text evidence="12">The sequence shown here is derived from an EMBL/GenBank/DDBJ whole genome shotgun (WGS) entry which is preliminary data.</text>
</comment>
<feature type="transmembrane region" description="Helical" evidence="9">
    <location>
        <begin position="312"/>
        <end position="339"/>
    </location>
</feature>
<evidence type="ECO:0000313" key="12">
    <source>
        <dbReference type="EMBL" id="CAE8629387.1"/>
    </source>
</evidence>
<keyword evidence="7 9" id="KW-0406">Ion transport</keyword>
<feature type="region of interest" description="Disordered" evidence="10">
    <location>
        <begin position="1"/>
        <end position="27"/>
    </location>
</feature>
<feature type="transmembrane region" description="Helical" evidence="9">
    <location>
        <begin position="373"/>
        <end position="392"/>
    </location>
</feature>
<dbReference type="Proteomes" id="UP000654075">
    <property type="component" value="Unassembled WGS sequence"/>
</dbReference>
<dbReference type="Gene3D" id="1.20.1420.30">
    <property type="entry name" value="NCX, central ion-binding region"/>
    <property type="match status" value="1"/>
</dbReference>
<name>A0A813GQK8_POLGL</name>
<evidence type="ECO:0000256" key="1">
    <source>
        <dbReference type="ARBA" id="ARBA00004127"/>
    </source>
</evidence>
<dbReference type="PANTHER" id="PTHR31503">
    <property type="entry name" value="VACUOLAR CALCIUM ION TRANSPORTER"/>
    <property type="match status" value="1"/>
</dbReference>
<feature type="transmembrane region" description="Helical" evidence="9">
    <location>
        <begin position="172"/>
        <end position="190"/>
    </location>
</feature>
<sequence>MASLTQAQQSIRKTGSRELGVPGASPRSAPPNDLVGLCNIIRSQPILALMLIFIPLGWGAHFMEMSPSRVFLLNFFAIIPLAWLIGKSTEDASAAVGQTLGGLLNATFGNIVEMLICIAGIRNDEILVVKCTLLGSILSNMLLVLGCAFLVGGCYHKTQHFSQQGAGTQCSLMAMAVFAIGLPTLYVNILKQDSEWEHMVEVSRWSSVFYLMTYVAYLYFQLGTHRALFEDENAGEEEDPPDLTPGSALVLLATATVVTSYSTDFLIHSVRGTVDHWQVSEEFIGIIILPIIGNAAEHYTAVIVAARNKMDLALGVAAGSSCQMALLVTPFTVMVGWAMDKEMTLNFHSFQVAVLLLAVFLATTILSNGTSNWLEGLMLLVTYFIVSLIYFFEGSSPEASLALLP</sequence>
<feature type="transmembrane region" description="Helical" evidence="9">
    <location>
        <begin position="133"/>
        <end position="152"/>
    </location>
</feature>